<dbReference type="InterPro" id="IPR039420">
    <property type="entry name" value="WalR-like"/>
</dbReference>
<evidence type="ECO:0000256" key="1">
    <source>
        <dbReference type="ARBA" id="ARBA00023125"/>
    </source>
</evidence>
<keyword evidence="1" id="KW-0238">DNA-binding</keyword>
<dbReference type="SUPFAM" id="SSF46894">
    <property type="entry name" value="C-terminal effector domain of the bipartite response regulators"/>
    <property type="match status" value="1"/>
</dbReference>
<dbReference type="GO" id="GO:0006355">
    <property type="term" value="P:regulation of DNA-templated transcription"/>
    <property type="evidence" value="ECO:0007669"/>
    <property type="project" value="InterPro"/>
</dbReference>
<organism evidence="3 4">
    <name type="scientific">Pseudaminobacter soli</name>
    <name type="common">ex Li et al. 2025</name>
    <dbReference type="NCBI Taxonomy" id="1295366"/>
    <lineage>
        <taxon>Bacteria</taxon>
        <taxon>Pseudomonadati</taxon>
        <taxon>Pseudomonadota</taxon>
        <taxon>Alphaproteobacteria</taxon>
        <taxon>Hyphomicrobiales</taxon>
        <taxon>Phyllobacteriaceae</taxon>
        <taxon>Pseudaminobacter</taxon>
    </lineage>
</organism>
<evidence type="ECO:0000313" key="4">
    <source>
        <dbReference type="Proteomes" id="UP000240653"/>
    </source>
</evidence>
<dbReference type="InterPro" id="IPR036388">
    <property type="entry name" value="WH-like_DNA-bd_sf"/>
</dbReference>
<dbReference type="OrthoDB" id="5497412at2"/>
<reference evidence="3 4" key="1">
    <citation type="submission" date="2018-03" db="EMBL/GenBank/DDBJ databases">
        <title>The draft genome of Mesorhizobium soli JCM 19897.</title>
        <authorList>
            <person name="Li L."/>
            <person name="Liu L."/>
            <person name="Liang L."/>
            <person name="Wang T."/>
            <person name="Zhang X."/>
        </authorList>
    </citation>
    <scope>NUCLEOTIDE SEQUENCE [LARGE SCALE GENOMIC DNA]</scope>
    <source>
        <strain evidence="3 4">JCM 19897</strain>
    </source>
</reference>
<dbReference type="Pfam" id="PF00196">
    <property type="entry name" value="GerE"/>
    <property type="match status" value="1"/>
</dbReference>
<name>A0A2P7SNQ8_9HYPH</name>
<dbReference type="PROSITE" id="PS50043">
    <property type="entry name" value="HTH_LUXR_2"/>
    <property type="match status" value="1"/>
</dbReference>
<evidence type="ECO:0000259" key="2">
    <source>
        <dbReference type="PROSITE" id="PS50043"/>
    </source>
</evidence>
<gene>
    <name evidence="3" type="ORF">C7I85_02575</name>
</gene>
<dbReference type="InterPro" id="IPR000792">
    <property type="entry name" value="Tscrpt_reg_LuxR_C"/>
</dbReference>
<dbReference type="EMBL" id="PXYL01000001">
    <property type="protein sequence ID" value="PSJ64015.1"/>
    <property type="molecule type" value="Genomic_DNA"/>
</dbReference>
<dbReference type="InterPro" id="IPR016032">
    <property type="entry name" value="Sig_transdc_resp-reg_C-effctor"/>
</dbReference>
<dbReference type="PANTHER" id="PTHR43214">
    <property type="entry name" value="TWO-COMPONENT RESPONSE REGULATOR"/>
    <property type="match status" value="1"/>
</dbReference>
<dbReference type="AlphaFoldDB" id="A0A2P7SNQ8"/>
<feature type="domain" description="HTH luxR-type" evidence="2">
    <location>
        <begin position="219"/>
        <end position="284"/>
    </location>
</feature>
<dbReference type="Proteomes" id="UP000240653">
    <property type="component" value="Unassembled WGS sequence"/>
</dbReference>
<protein>
    <recommendedName>
        <fullName evidence="2">HTH luxR-type domain-containing protein</fullName>
    </recommendedName>
</protein>
<dbReference type="RefSeq" id="WP_106722373.1">
    <property type="nucleotide sequence ID" value="NZ_PXYL01000001.1"/>
</dbReference>
<comment type="caution">
    <text evidence="3">The sequence shown here is derived from an EMBL/GenBank/DDBJ whole genome shotgun (WGS) entry which is preliminary data.</text>
</comment>
<sequence>MDEPYVTSRVLSRDYLVTSPYYVECLKPQGLVDVMHCLLIHTPTHLAEVGIGRNERQGVITGREMEIGQFLLPHLRRAVTISDVLEIRTIERTQMADALDALKCSVILTDERGRILHANRSAQHSLRNDGPIEDVHGVLSTREPAASRELRKAIGLAARDETRIGRTGLAISLSQMNSPPVFAHVLPMTGSDMRAHLQPAAVAAVFVGAGPSERDTAEILAAAYGLTPSETRVLANLLIGRTLGETAADLRIAVTTARSHLDNIFAKTGVSRQTELIRLAAQVAPPTALPAD</sequence>
<evidence type="ECO:0000313" key="3">
    <source>
        <dbReference type="EMBL" id="PSJ64015.1"/>
    </source>
</evidence>
<keyword evidence="4" id="KW-1185">Reference proteome</keyword>
<accession>A0A2P7SNQ8</accession>
<proteinExistence type="predicted"/>
<dbReference type="SMART" id="SM00421">
    <property type="entry name" value="HTH_LUXR"/>
    <property type="match status" value="1"/>
</dbReference>
<dbReference type="GO" id="GO:0003677">
    <property type="term" value="F:DNA binding"/>
    <property type="evidence" value="ECO:0007669"/>
    <property type="project" value="UniProtKB-KW"/>
</dbReference>
<dbReference type="Gene3D" id="1.10.10.10">
    <property type="entry name" value="Winged helix-like DNA-binding domain superfamily/Winged helix DNA-binding domain"/>
    <property type="match status" value="1"/>
</dbReference>